<evidence type="ECO:0000313" key="2">
    <source>
        <dbReference type="Proteomes" id="UP000824633"/>
    </source>
</evidence>
<protein>
    <submittedName>
        <fullName evidence="1">Uncharacterized protein</fullName>
    </submittedName>
</protein>
<name>A0ABM7T1Q0_9CLOT</name>
<gene>
    <name evidence="1" type="ORF">psyc5s11_18940</name>
</gene>
<proteinExistence type="predicted"/>
<dbReference type="EMBL" id="AP024849">
    <property type="protein sequence ID" value="BCZ45827.1"/>
    <property type="molecule type" value="Genomic_DNA"/>
</dbReference>
<organism evidence="1 2">
    <name type="scientific">Clostridium gelidum</name>
    <dbReference type="NCBI Taxonomy" id="704125"/>
    <lineage>
        <taxon>Bacteria</taxon>
        <taxon>Bacillati</taxon>
        <taxon>Bacillota</taxon>
        <taxon>Clostridia</taxon>
        <taxon>Eubacteriales</taxon>
        <taxon>Clostridiaceae</taxon>
        <taxon>Clostridium</taxon>
    </lineage>
</organism>
<reference evidence="2" key="1">
    <citation type="submission" date="2021-07" db="EMBL/GenBank/DDBJ databases">
        <title>Complete genome sequencing of a Clostridium isolate.</title>
        <authorList>
            <person name="Ueki A."/>
            <person name="Tonouchi A."/>
        </authorList>
    </citation>
    <scope>NUCLEOTIDE SEQUENCE [LARGE SCALE GENOMIC DNA]</scope>
    <source>
        <strain evidence="2">C5S11</strain>
    </source>
</reference>
<accession>A0ABM7T1Q0</accession>
<dbReference type="Proteomes" id="UP000824633">
    <property type="component" value="Chromosome"/>
</dbReference>
<sequence length="117" mass="13559">MSRGIEVYYKLVSIDKEKITYGYSGANINKEYELIKLLDYDGLIEIAIEALERNKILSEVFTNKEVNIIKECRYEWHENKLANGDDQVGYFAVTAVSKIFKEHKKNMKIPTKGSVVY</sequence>
<dbReference type="RefSeq" id="WP_224037377.1">
    <property type="nucleotide sequence ID" value="NZ_AP024849.1"/>
</dbReference>
<keyword evidence="2" id="KW-1185">Reference proteome</keyword>
<evidence type="ECO:0000313" key="1">
    <source>
        <dbReference type="EMBL" id="BCZ45827.1"/>
    </source>
</evidence>